<keyword evidence="8 9" id="KW-0539">Nucleus</keyword>
<dbReference type="AlphaFoldDB" id="J3P8S4"/>
<dbReference type="EnsemblFungi" id="EJT73058">
    <property type="protein sequence ID" value="EJT73058"/>
    <property type="gene ID" value="GGTG_09909"/>
</dbReference>
<comment type="function">
    <text evidence="9">Functions as a component of the nuclear pore complex (NPC).</text>
</comment>
<dbReference type="GO" id="GO:0006406">
    <property type="term" value="P:mRNA export from nucleus"/>
    <property type="evidence" value="ECO:0007669"/>
    <property type="project" value="TreeGrafter"/>
</dbReference>
<keyword evidence="3 9" id="KW-0813">Transport</keyword>
<reference evidence="12" key="5">
    <citation type="submission" date="2018-04" db="UniProtKB">
        <authorList>
            <consortium name="EnsemblFungi"/>
        </authorList>
    </citation>
    <scope>IDENTIFICATION</scope>
    <source>
        <strain evidence="12">R3-111a-1</strain>
    </source>
</reference>
<dbReference type="GO" id="GO:0017056">
    <property type="term" value="F:structural constituent of nuclear pore"/>
    <property type="evidence" value="ECO:0007669"/>
    <property type="project" value="TreeGrafter"/>
</dbReference>
<evidence type="ECO:0000256" key="4">
    <source>
        <dbReference type="ARBA" id="ARBA00022816"/>
    </source>
</evidence>
<keyword evidence="7 9" id="KW-0906">Nuclear pore complex</keyword>
<reference evidence="11" key="2">
    <citation type="submission" date="2010-07" db="EMBL/GenBank/DDBJ databases">
        <authorList>
            <consortium name="The Broad Institute Genome Sequencing Platform"/>
            <consortium name="Broad Institute Genome Sequencing Center for Infectious Disease"/>
            <person name="Ma L.-J."/>
            <person name="Dead R."/>
            <person name="Young S."/>
            <person name="Zeng Q."/>
            <person name="Koehrsen M."/>
            <person name="Alvarado L."/>
            <person name="Berlin A."/>
            <person name="Chapman S.B."/>
            <person name="Chen Z."/>
            <person name="Freedman E."/>
            <person name="Gellesch M."/>
            <person name="Goldberg J."/>
            <person name="Griggs A."/>
            <person name="Gujja S."/>
            <person name="Heilman E.R."/>
            <person name="Heiman D."/>
            <person name="Hepburn T."/>
            <person name="Howarth C."/>
            <person name="Jen D."/>
            <person name="Larson L."/>
            <person name="Mehta T."/>
            <person name="Neiman D."/>
            <person name="Pearson M."/>
            <person name="Roberts A."/>
            <person name="Saif S."/>
            <person name="Shea T."/>
            <person name="Shenoy N."/>
            <person name="Sisk P."/>
            <person name="Stolte C."/>
            <person name="Sykes S."/>
            <person name="Walk T."/>
            <person name="White J."/>
            <person name="Yandava C."/>
            <person name="Haas B."/>
            <person name="Nusbaum C."/>
            <person name="Birren B."/>
        </authorList>
    </citation>
    <scope>NUCLEOTIDE SEQUENCE</scope>
    <source>
        <strain evidence="11">R3-111a-1</strain>
    </source>
</reference>
<evidence type="ECO:0000313" key="11">
    <source>
        <dbReference type="EMBL" id="EJT73058.1"/>
    </source>
</evidence>
<accession>J3P8S4</accession>
<dbReference type="eggNOG" id="ENOG502SIA5">
    <property type="taxonomic scope" value="Eukaryota"/>
</dbReference>
<dbReference type="GO" id="GO:0006606">
    <property type="term" value="P:protein import into nucleus"/>
    <property type="evidence" value="ECO:0007669"/>
    <property type="project" value="TreeGrafter"/>
</dbReference>
<reference evidence="13" key="1">
    <citation type="submission" date="2010-07" db="EMBL/GenBank/DDBJ databases">
        <title>The genome sequence of Gaeumannomyces graminis var. tritici strain R3-111a-1.</title>
        <authorList>
            <consortium name="The Broad Institute Genome Sequencing Platform"/>
            <person name="Ma L.-J."/>
            <person name="Dead R."/>
            <person name="Young S."/>
            <person name="Zeng Q."/>
            <person name="Koehrsen M."/>
            <person name="Alvarado L."/>
            <person name="Berlin A."/>
            <person name="Chapman S.B."/>
            <person name="Chen Z."/>
            <person name="Freedman E."/>
            <person name="Gellesch M."/>
            <person name="Goldberg J."/>
            <person name="Griggs A."/>
            <person name="Gujja S."/>
            <person name="Heilman E.R."/>
            <person name="Heiman D."/>
            <person name="Hepburn T."/>
            <person name="Howarth C."/>
            <person name="Jen D."/>
            <person name="Larson L."/>
            <person name="Mehta T."/>
            <person name="Neiman D."/>
            <person name="Pearson M."/>
            <person name="Roberts A."/>
            <person name="Saif S."/>
            <person name="Shea T."/>
            <person name="Shenoy N."/>
            <person name="Sisk P."/>
            <person name="Stolte C."/>
            <person name="Sykes S."/>
            <person name="Walk T."/>
            <person name="White J."/>
            <person name="Yandava C."/>
            <person name="Haas B."/>
            <person name="Nusbaum C."/>
            <person name="Birren B."/>
        </authorList>
    </citation>
    <scope>NUCLEOTIDE SEQUENCE [LARGE SCALE GENOMIC DNA]</scope>
    <source>
        <strain evidence="13">R3-111a-1</strain>
    </source>
</reference>
<evidence type="ECO:0000256" key="6">
    <source>
        <dbReference type="ARBA" id="ARBA00023010"/>
    </source>
</evidence>
<evidence type="ECO:0000256" key="9">
    <source>
        <dbReference type="RuleBase" id="RU365073"/>
    </source>
</evidence>
<evidence type="ECO:0000313" key="13">
    <source>
        <dbReference type="Proteomes" id="UP000006039"/>
    </source>
</evidence>
<keyword evidence="6 9" id="KW-0811">Translocation</keyword>
<dbReference type="GO" id="GO:0031080">
    <property type="term" value="C:nuclear pore outer ring"/>
    <property type="evidence" value="ECO:0007669"/>
    <property type="project" value="TreeGrafter"/>
</dbReference>
<feature type="compositionally biased region" description="Acidic residues" evidence="10">
    <location>
        <begin position="119"/>
        <end position="135"/>
    </location>
</feature>
<comment type="subcellular location">
    <subcellularLocation>
        <location evidence="1 9">Nucleus</location>
        <location evidence="1 9">Nuclear pore complex</location>
    </subcellularLocation>
</comment>
<evidence type="ECO:0000256" key="5">
    <source>
        <dbReference type="ARBA" id="ARBA00022927"/>
    </source>
</evidence>
<feature type="compositionally biased region" description="Low complexity" evidence="10">
    <location>
        <begin position="42"/>
        <end position="55"/>
    </location>
</feature>
<gene>
    <name evidence="12" type="primary">20350367</name>
    <name evidence="11" type="ORF">GGTG_09909</name>
</gene>
<feature type="compositionally biased region" description="Acidic residues" evidence="10">
    <location>
        <begin position="151"/>
        <end position="163"/>
    </location>
</feature>
<keyword evidence="4 9" id="KW-0509">mRNA transport</keyword>
<evidence type="ECO:0000256" key="1">
    <source>
        <dbReference type="ARBA" id="ARBA00004567"/>
    </source>
</evidence>
<dbReference type="HOGENOM" id="CLU_002336_1_0_1"/>
<evidence type="ECO:0000256" key="7">
    <source>
        <dbReference type="ARBA" id="ARBA00023132"/>
    </source>
</evidence>
<name>J3P8S4_GAET3</name>
<keyword evidence="13" id="KW-1185">Reference proteome</keyword>
<dbReference type="Proteomes" id="UP000006039">
    <property type="component" value="Unassembled WGS sequence"/>
</dbReference>
<dbReference type="OrthoDB" id="5422384at2759"/>
<keyword evidence="5 9" id="KW-0653">Protein transport</keyword>
<organism evidence="11">
    <name type="scientific">Gaeumannomyces tritici (strain R3-111a-1)</name>
    <name type="common">Wheat and barley take-all root rot fungus</name>
    <name type="synonym">Gaeumannomyces graminis var. tritici</name>
    <dbReference type="NCBI Taxonomy" id="644352"/>
    <lineage>
        <taxon>Eukaryota</taxon>
        <taxon>Fungi</taxon>
        <taxon>Dikarya</taxon>
        <taxon>Ascomycota</taxon>
        <taxon>Pezizomycotina</taxon>
        <taxon>Sordariomycetes</taxon>
        <taxon>Sordariomycetidae</taxon>
        <taxon>Magnaporthales</taxon>
        <taxon>Magnaporthaceae</taxon>
        <taxon>Gaeumannomyces</taxon>
    </lineage>
</organism>
<sequence>MPQFSVPDDSPPPSTPDRTSRGGMFRFDDHPSTTPAGPPPSSAASFTPAGAPSASYLGSSMMRGLSTSTKPVTKINFGSRASGGSKQNLLPRGTRSPLGRSIIGSKGRQPSRLSRQVAPDDDEDDEDEDEEDDDQVGGNARSAPRTFGLEYSDEDESDGDSEPEQAFPRHRTARRDEEQDDEDDGEYEDEDDGPVLDRTRDDIWLDQGLSPDHGGADDSDLMDLMTPAINDRVRREAEDIFRATTMQTAGRAARELNFAPVAKSLYEQMGYAALTEPPALVLETDSLVSQLYTEGVGAEDDEARLDTALARTSSQLVSLWQEYVNSLPKDDEEHAAGIGPGPHATPFENATFLARLALQVHHTRYADADNESQYLPLPDVLFQWLGDNHNLYPNQSEQIKKHSPSPACHTLFWQTVFMSLLHGRVGDALSLLRAGGFDQVRKGRVLAYTDRALSNVLRAVHETCEVLEACPGMNGDWDLWNSDWTLFRVRARGALDQLRRFAEGKEKSLAASDFSETGRGRQSMAGMARKAESQVPWDIYENINIIFDIMLGSQERIVQVSQDWCEATIAMLGWWDEGRDTTTNELRMSQSLSRSRTLAHAASRIANPEDYLDRLARSFQTAVNAGLGINSNSPLEVGMACVFEDNPKGLVGILRSWSLPVASAVAEIATLGKWLPTHQPSAALGAFDLDLDDLEVLGLDPRSPDELDGIKDTTLVQYAQALVNFDELASVSSRSGGVVDGWELAIHILGRIDSREHSEDTIGELVKNLLDDVDASAGAVVDKVWRLLNDLGMIEFAEETAEHFGDALARESHSYGQAMWYYSLSHRPNKVREVMNLLISHSLLQSIAFPPDEELDEHLRRLLHDRNETLAQLASQDLEAAQLLGKMLSGYATLRRFYDIRDDEDYIPNPHRRAAAADALVSVIAACDDNVRGGLFDPTRDGLVSEDFLLALLGEATALVDSDGSKPRSQRQPVIQPGAKAVMTLDHVDTLLKAAEDAVAIKSSSVYATCNEFFKLTLASLPGLKGSAPTDLMRRTAGGGGSTSSSYILGGSSMLASQLHRSVSSASLAAKEAAARRGWDWRTSFNASTTADDVLRRLRFGVARDLARLWVEEADRVF</sequence>
<evidence type="ECO:0000256" key="8">
    <source>
        <dbReference type="ARBA" id="ARBA00023242"/>
    </source>
</evidence>
<evidence type="ECO:0000256" key="3">
    <source>
        <dbReference type="ARBA" id="ARBA00022448"/>
    </source>
</evidence>
<keyword evidence="9" id="KW-0472">Membrane</keyword>
<dbReference type="Pfam" id="PF07575">
    <property type="entry name" value="Nucleopor_Nup85"/>
    <property type="match status" value="1"/>
</dbReference>
<comment type="subunit">
    <text evidence="9">Component of the nuclear pore complex (NPC).</text>
</comment>
<dbReference type="VEuPathDB" id="FungiDB:GGTG_09909"/>
<dbReference type="RefSeq" id="XP_009226032.1">
    <property type="nucleotide sequence ID" value="XM_009227768.1"/>
</dbReference>
<reference evidence="11" key="3">
    <citation type="submission" date="2010-09" db="EMBL/GenBank/DDBJ databases">
        <title>Annotation of Gaeumannomyces graminis var. tritici R3-111a-1.</title>
        <authorList>
            <consortium name="The Broad Institute Genome Sequencing Platform"/>
            <person name="Ma L.-J."/>
            <person name="Dead R."/>
            <person name="Young S.K."/>
            <person name="Zeng Q."/>
            <person name="Gargeya S."/>
            <person name="Fitzgerald M."/>
            <person name="Haas B."/>
            <person name="Abouelleil A."/>
            <person name="Alvarado L."/>
            <person name="Arachchi H.M."/>
            <person name="Berlin A."/>
            <person name="Brown A."/>
            <person name="Chapman S.B."/>
            <person name="Chen Z."/>
            <person name="Dunbar C."/>
            <person name="Freedman E."/>
            <person name="Gearin G."/>
            <person name="Gellesch M."/>
            <person name="Goldberg J."/>
            <person name="Griggs A."/>
            <person name="Gujja S."/>
            <person name="Heiman D."/>
            <person name="Howarth C."/>
            <person name="Larson L."/>
            <person name="Lui A."/>
            <person name="MacDonald P.J.P."/>
            <person name="Mehta T."/>
            <person name="Montmayeur A."/>
            <person name="Murphy C."/>
            <person name="Neiman D."/>
            <person name="Pearson M."/>
            <person name="Priest M."/>
            <person name="Roberts A."/>
            <person name="Saif S."/>
            <person name="Shea T."/>
            <person name="Shenoy N."/>
            <person name="Sisk P."/>
            <person name="Stolte C."/>
            <person name="Sykes S."/>
            <person name="Yandava C."/>
            <person name="Wortman J."/>
            <person name="Nusbaum C."/>
            <person name="Birren B."/>
        </authorList>
    </citation>
    <scope>NUCLEOTIDE SEQUENCE</scope>
    <source>
        <strain evidence="11">R3-111a-1</strain>
    </source>
</reference>
<feature type="region of interest" description="Disordered" evidence="10">
    <location>
        <begin position="1"/>
        <end position="198"/>
    </location>
</feature>
<dbReference type="GO" id="GO:0031965">
    <property type="term" value="C:nuclear membrane"/>
    <property type="evidence" value="ECO:0007669"/>
    <property type="project" value="UniProtKB-UniRule"/>
</dbReference>
<dbReference type="STRING" id="644352.J3P8S4"/>
<protein>
    <recommendedName>
        <fullName evidence="9">Nuclear pore complex protein Nup85</fullName>
    </recommendedName>
</protein>
<dbReference type="InterPro" id="IPR011502">
    <property type="entry name" value="Nucleoporin_Nup85"/>
</dbReference>
<feature type="compositionally biased region" description="Acidic residues" evidence="10">
    <location>
        <begin position="178"/>
        <end position="194"/>
    </location>
</feature>
<dbReference type="PANTHER" id="PTHR13373:SF21">
    <property type="entry name" value="NUCLEAR PORE COMPLEX PROTEIN NUP85"/>
    <property type="match status" value="1"/>
</dbReference>
<evidence type="ECO:0000256" key="2">
    <source>
        <dbReference type="ARBA" id="ARBA00005573"/>
    </source>
</evidence>
<dbReference type="PANTHER" id="PTHR13373">
    <property type="entry name" value="FROUNT PROTEIN-RELATED"/>
    <property type="match status" value="1"/>
</dbReference>
<evidence type="ECO:0000313" key="12">
    <source>
        <dbReference type="EnsemblFungi" id="EJT73058"/>
    </source>
</evidence>
<comment type="similarity">
    <text evidence="2 9">Belongs to the nucleoporin Nup85 family.</text>
</comment>
<evidence type="ECO:0000256" key="10">
    <source>
        <dbReference type="SAM" id="MobiDB-lite"/>
    </source>
</evidence>
<reference evidence="12" key="4">
    <citation type="journal article" date="2015" name="G3 (Bethesda)">
        <title>Genome sequences of three phytopathogenic species of the Magnaporthaceae family of fungi.</title>
        <authorList>
            <person name="Okagaki L.H."/>
            <person name="Nunes C.C."/>
            <person name="Sailsbery J."/>
            <person name="Clay B."/>
            <person name="Brown D."/>
            <person name="John T."/>
            <person name="Oh Y."/>
            <person name="Young N."/>
            <person name="Fitzgerald M."/>
            <person name="Haas B.J."/>
            <person name="Zeng Q."/>
            <person name="Young S."/>
            <person name="Adiconis X."/>
            <person name="Fan L."/>
            <person name="Levin J.Z."/>
            <person name="Mitchell T.K."/>
            <person name="Okubara P.A."/>
            <person name="Farman M.L."/>
            <person name="Kohn L.M."/>
            <person name="Birren B."/>
            <person name="Ma L.-J."/>
            <person name="Dean R.A."/>
        </authorList>
    </citation>
    <scope>NUCLEOTIDE SEQUENCE</scope>
    <source>
        <strain evidence="12">R3-111a-1</strain>
    </source>
</reference>
<dbReference type="GeneID" id="20350367"/>
<dbReference type="GO" id="GO:0045893">
    <property type="term" value="P:positive regulation of DNA-templated transcription"/>
    <property type="evidence" value="ECO:0007669"/>
    <property type="project" value="TreeGrafter"/>
</dbReference>
<dbReference type="EMBL" id="GL385399">
    <property type="protein sequence ID" value="EJT73058.1"/>
    <property type="molecule type" value="Genomic_DNA"/>
</dbReference>
<proteinExistence type="inferred from homology"/>